<dbReference type="SUPFAM" id="SSF53067">
    <property type="entry name" value="Actin-like ATPase domain"/>
    <property type="match status" value="1"/>
</dbReference>
<gene>
    <name evidence="3" type="ORF">J0695_27060</name>
</gene>
<evidence type="ECO:0000256" key="1">
    <source>
        <dbReference type="ARBA" id="ARBA00006479"/>
    </source>
</evidence>
<organism evidence="3 4">
    <name type="scientific">Streptomyces beijiangensis</name>
    <dbReference type="NCBI Taxonomy" id="163361"/>
    <lineage>
        <taxon>Bacteria</taxon>
        <taxon>Bacillati</taxon>
        <taxon>Actinomycetota</taxon>
        <taxon>Actinomycetes</taxon>
        <taxon>Kitasatosporales</taxon>
        <taxon>Streptomycetaceae</taxon>
        <taxon>Streptomyces</taxon>
    </lineage>
</organism>
<evidence type="ECO:0000313" key="3">
    <source>
        <dbReference type="EMBL" id="MBO0515426.1"/>
    </source>
</evidence>
<feature type="domain" description="HTH marR-type" evidence="2">
    <location>
        <begin position="20"/>
        <end position="67"/>
    </location>
</feature>
<protein>
    <submittedName>
        <fullName evidence="3">ROK family transcriptional regulator</fullName>
    </submittedName>
</protein>
<dbReference type="Pfam" id="PF00480">
    <property type="entry name" value="ROK"/>
    <property type="match status" value="1"/>
</dbReference>
<dbReference type="GO" id="GO:0006355">
    <property type="term" value="P:regulation of DNA-templated transcription"/>
    <property type="evidence" value="ECO:0007669"/>
    <property type="project" value="InterPro"/>
</dbReference>
<dbReference type="CDD" id="cd23763">
    <property type="entry name" value="ASKHA_ATPase_ROK"/>
    <property type="match status" value="1"/>
</dbReference>
<dbReference type="InterPro" id="IPR043129">
    <property type="entry name" value="ATPase_NBD"/>
</dbReference>
<dbReference type="InterPro" id="IPR036390">
    <property type="entry name" value="WH_DNA-bd_sf"/>
</dbReference>
<dbReference type="RefSeq" id="WP_206966224.1">
    <property type="nucleotide sequence ID" value="NZ_BAAAJJ010000016.1"/>
</dbReference>
<dbReference type="EMBL" id="JAFLRJ010000283">
    <property type="protein sequence ID" value="MBO0515426.1"/>
    <property type="molecule type" value="Genomic_DNA"/>
</dbReference>
<accession>A0A939FBZ6</accession>
<comment type="similarity">
    <text evidence="1">Belongs to the ROK (NagC/XylR) family.</text>
</comment>
<evidence type="ECO:0000259" key="2">
    <source>
        <dbReference type="Pfam" id="PF12802"/>
    </source>
</evidence>
<keyword evidence="4" id="KW-1185">Reference proteome</keyword>
<dbReference type="PANTHER" id="PTHR18964">
    <property type="entry name" value="ROK (REPRESSOR, ORF, KINASE) FAMILY"/>
    <property type="match status" value="1"/>
</dbReference>
<dbReference type="InterPro" id="IPR000600">
    <property type="entry name" value="ROK"/>
</dbReference>
<proteinExistence type="inferred from homology"/>
<comment type="caution">
    <text evidence="3">The sequence shown here is derived from an EMBL/GenBank/DDBJ whole genome shotgun (WGS) entry which is preliminary data.</text>
</comment>
<dbReference type="AlphaFoldDB" id="A0A939FBZ6"/>
<dbReference type="PANTHER" id="PTHR18964:SF149">
    <property type="entry name" value="BIFUNCTIONAL UDP-N-ACETYLGLUCOSAMINE 2-EPIMERASE_N-ACETYLMANNOSAMINE KINASE"/>
    <property type="match status" value="1"/>
</dbReference>
<dbReference type="GO" id="GO:0003677">
    <property type="term" value="F:DNA binding"/>
    <property type="evidence" value="ECO:0007669"/>
    <property type="project" value="InterPro"/>
</dbReference>
<reference evidence="3" key="1">
    <citation type="submission" date="2021-03" db="EMBL/GenBank/DDBJ databases">
        <title>Streptomyces poriferae sp. nov., a novel marine sponge-derived Actinobacteria species with anti-MRSA activity.</title>
        <authorList>
            <person name="Sandoval-Powers M."/>
            <person name="Kralova S."/>
            <person name="Nguyen G.-S."/>
            <person name="Fawwal D."/>
            <person name="Degnes K."/>
            <person name="Klinkenberg G."/>
            <person name="Sletta H."/>
            <person name="Wentzel A."/>
            <person name="Liles M.R."/>
        </authorList>
    </citation>
    <scope>NUCLEOTIDE SEQUENCE</scope>
    <source>
        <strain evidence="3">DSM 41794</strain>
    </source>
</reference>
<evidence type="ECO:0000313" key="4">
    <source>
        <dbReference type="Proteomes" id="UP000664167"/>
    </source>
</evidence>
<dbReference type="Pfam" id="PF12802">
    <property type="entry name" value="MarR_2"/>
    <property type="match status" value="1"/>
</dbReference>
<dbReference type="InterPro" id="IPR036388">
    <property type="entry name" value="WH-like_DNA-bd_sf"/>
</dbReference>
<dbReference type="Proteomes" id="UP000664167">
    <property type="component" value="Unassembled WGS sequence"/>
</dbReference>
<dbReference type="Gene3D" id="3.30.420.40">
    <property type="match status" value="2"/>
</dbReference>
<dbReference type="InterPro" id="IPR000835">
    <property type="entry name" value="HTH_MarR-typ"/>
</dbReference>
<dbReference type="SUPFAM" id="SSF46785">
    <property type="entry name" value="Winged helix' DNA-binding domain"/>
    <property type="match status" value="1"/>
</dbReference>
<name>A0A939FBZ6_9ACTN</name>
<sequence>MPVGRTAATGPHVLRQMNVAAVLSALREAGTAGVSGLASSTGLSRPAVTRALAGLRDRGLVEFTAAGGTQQHGRPAQYARFRAEAGHIAGIDIGARKVLVMIADLAGQVLTTRRATVRAGAAGPEVFDTVRSALTDAAAEAGVRLSGLWAVSVGTPGIVDRSRGEVLLAPSIPGWAGLPVVPLLREWLHCPVSIDNDVNLAVLGERWQGVAADADSLVFVQWGRRIGTGIIINGMPYRGSSGAAGELGFIDLTTGLDSTPRSRPADGTGPFERLVGAAAIRGLALRAGAPAGSGEDDIAPLFEAAAAGDRAAAEVVELVAARFARGLSALLLLLDPGRVVIGGGVTRAGDTLLEPVRRHLALHTLTPVQVSASTLGERAVAIGAVRHALDVAEERMMTPPAG</sequence>
<dbReference type="Gene3D" id="1.10.10.10">
    <property type="entry name" value="Winged helix-like DNA-binding domain superfamily/Winged helix DNA-binding domain"/>
    <property type="match status" value="1"/>
</dbReference>